<dbReference type="Proteomes" id="UP001597371">
    <property type="component" value="Unassembled WGS sequence"/>
</dbReference>
<reference evidence="4" key="1">
    <citation type="journal article" date="2019" name="Int. J. Syst. Evol. Microbiol.">
        <title>The Global Catalogue of Microorganisms (GCM) 10K type strain sequencing project: providing services to taxonomists for standard genome sequencing and annotation.</title>
        <authorList>
            <consortium name="The Broad Institute Genomics Platform"/>
            <consortium name="The Broad Institute Genome Sequencing Center for Infectious Disease"/>
            <person name="Wu L."/>
            <person name="Ma J."/>
        </authorList>
    </citation>
    <scope>NUCLEOTIDE SEQUENCE [LARGE SCALE GENOMIC DNA]</scope>
    <source>
        <strain evidence="4">ZS-35-S2</strain>
    </source>
</reference>
<evidence type="ECO:0000313" key="4">
    <source>
        <dbReference type="Proteomes" id="UP001597371"/>
    </source>
</evidence>
<keyword evidence="3" id="KW-0808">Transferase</keyword>
<evidence type="ECO:0000259" key="2">
    <source>
        <dbReference type="PROSITE" id="PS50405"/>
    </source>
</evidence>
<proteinExistence type="predicted"/>
<dbReference type="InterPro" id="IPR050213">
    <property type="entry name" value="GST_superfamily"/>
</dbReference>
<keyword evidence="4" id="KW-1185">Reference proteome</keyword>
<accession>A0ABW5CQ17</accession>
<dbReference type="PANTHER" id="PTHR11571:SF263">
    <property type="entry name" value="GLUTATHIONE S-TRANSFERASE"/>
    <property type="match status" value="1"/>
</dbReference>
<dbReference type="CDD" id="cd03192">
    <property type="entry name" value="GST_C_Sigma_like"/>
    <property type="match status" value="1"/>
</dbReference>
<feature type="domain" description="GST C-terminal" evidence="2">
    <location>
        <begin position="91"/>
        <end position="225"/>
    </location>
</feature>
<protein>
    <submittedName>
        <fullName evidence="3">Glutathione S-transferase</fullName>
        <ecNumber evidence="3">2.5.1.18</ecNumber>
    </submittedName>
</protein>
<dbReference type="SUPFAM" id="SSF47616">
    <property type="entry name" value="GST C-terminal domain-like"/>
    <property type="match status" value="1"/>
</dbReference>
<dbReference type="GO" id="GO:0004364">
    <property type="term" value="F:glutathione transferase activity"/>
    <property type="evidence" value="ECO:0007669"/>
    <property type="project" value="UniProtKB-EC"/>
</dbReference>
<dbReference type="PROSITE" id="PS50404">
    <property type="entry name" value="GST_NTER"/>
    <property type="match status" value="1"/>
</dbReference>
<dbReference type="InterPro" id="IPR004046">
    <property type="entry name" value="GST_C"/>
</dbReference>
<evidence type="ECO:0000259" key="1">
    <source>
        <dbReference type="PROSITE" id="PS50404"/>
    </source>
</evidence>
<feature type="domain" description="GST N-terminal" evidence="1">
    <location>
        <begin position="1"/>
        <end position="89"/>
    </location>
</feature>
<dbReference type="Gene3D" id="3.40.30.10">
    <property type="entry name" value="Glutaredoxin"/>
    <property type="match status" value="1"/>
</dbReference>
<dbReference type="SUPFAM" id="SSF52833">
    <property type="entry name" value="Thioredoxin-like"/>
    <property type="match status" value="1"/>
</dbReference>
<name>A0ABW5CQ17_9HYPH</name>
<gene>
    <name evidence="3" type="ORF">ACFSKQ_15670</name>
</gene>
<dbReference type="InterPro" id="IPR004045">
    <property type="entry name" value="Glutathione_S-Trfase_N"/>
</dbReference>
<evidence type="ECO:0000313" key="3">
    <source>
        <dbReference type="EMBL" id="MFD2238893.1"/>
    </source>
</evidence>
<dbReference type="EMBL" id="JBHUIJ010000022">
    <property type="protein sequence ID" value="MFD2238893.1"/>
    <property type="molecule type" value="Genomic_DNA"/>
</dbReference>
<sequence length="240" mass="27055">MVYDLYYWAEIPGRGEFPRLVLEAAGAPYRDVVRLPEEEGGGMAAMSAFQEGRGPHIPFAPPFLVDGDTVVSQAGVIAAYLGEKLGLAPESEADRQFARSIALTTADAVAEAHDVHHPVGIGLYYEDQKPEARRRAAEFREERMVKFLRWYEKLIEANGSGYLAGRRLTYADLGLFQLVEGLRYAFPKRMRVIEGDYPGVRALVETVRVQEKIAAYLKSDRRLPFNENGIFRHYRELDGE</sequence>
<dbReference type="Pfam" id="PF14497">
    <property type="entry name" value="GST_C_3"/>
    <property type="match status" value="1"/>
</dbReference>
<dbReference type="InterPro" id="IPR036249">
    <property type="entry name" value="Thioredoxin-like_sf"/>
</dbReference>
<dbReference type="RefSeq" id="WP_209737341.1">
    <property type="nucleotide sequence ID" value="NZ_CP072611.1"/>
</dbReference>
<dbReference type="Gene3D" id="1.20.1050.10">
    <property type="match status" value="1"/>
</dbReference>
<dbReference type="InterPro" id="IPR010987">
    <property type="entry name" value="Glutathione-S-Trfase_C-like"/>
</dbReference>
<dbReference type="EC" id="2.5.1.18" evidence="3"/>
<organism evidence="3 4">
    <name type="scientific">Aureimonas populi</name>
    <dbReference type="NCBI Taxonomy" id="1701758"/>
    <lineage>
        <taxon>Bacteria</taxon>
        <taxon>Pseudomonadati</taxon>
        <taxon>Pseudomonadota</taxon>
        <taxon>Alphaproteobacteria</taxon>
        <taxon>Hyphomicrobiales</taxon>
        <taxon>Aurantimonadaceae</taxon>
        <taxon>Aureimonas</taxon>
    </lineage>
</organism>
<dbReference type="PANTHER" id="PTHR11571">
    <property type="entry name" value="GLUTATHIONE S-TRANSFERASE"/>
    <property type="match status" value="1"/>
</dbReference>
<comment type="caution">
    <text evidence="3">The sequence shown here is derived from an EMBL/GenBank/DDBJ whole genome shotgun (WGS) entry which is preliminary data.</text>
</comment>
<dbReference type="InterPro" id="IPR036282">
    <property type="entry name" value="Glutathione-S-Trfase_C_sf"/>
</dbReference>
<dbReference type="PROSITE" id="PS50405">
    <property type="entry name" value="GST_CTER"/>
    <property type="match status" value="1"/>
</dbReference>